<dbReference type="EMBL" id="JAGYWB010000009">
    <property type="protein sequence ID" value="KAI0511677.1"/>
    <property type="molecule type" value="Genomic_DNA"/>
</dbReference>
<name>A0A8T3BHI1_DENNO</name>
<keyword evidence="3" id="KW-1185">Reference proteome</keyword>
<evidence type="ECO:0000256" key="1">
    <source>
        <dbReference type="SAM" id="MobiDB-lite"/>
    </source>
</evidence>
<evidence type="ECO:0000313" key="3">
    <source>
        <dbReference type="Proteomes" id="UP000829196"/>
    </source>
</evidence>
<reference evidence="2" key="1">
    <citation type="journal article" date="2022" name="Front. Genet.">
        <title>Chromosome-Scale Assembly of the Dendrobium nobile Genome Provides Insights Into the Molecular Mechanism of the Biosynthesis of the Medicinal Active Ingredient of Dendrobium.</title>
        <authorList>
            <person name="Xu Q."/>
            <person name="Niu S.-C."/>
            <person name="Li K.-L."/>
            <person name="Zheng P.-J."/>
            <person name="Zhang X.-J."/>
            <person name="Jia Y."/>
            <person name="Liu Y."/>
            <person name="Niu Y.-X."/>
            <person name="Yu L.-H."/>
            <person name="Chen D.-F."/>
            <person name="Zhang G.-Q."/>
        </authorList>
    </citation>
    <scope>NUCLEOTIDE SEQUENCE</scope>
    <source>
        <tissue evidence="2">Leaf</tissue>
    </source>
</reference>
<sequence>MVGFRAISLHVKNDCKRISADGNIKDGWDFLLWEYLIFFLCRRGKQTSKQASSRLKQNQKGFYHKLSEMK</sequence>
<protein>
    <submittedName>
        <fullName evidence="2">Uncharacterized protein</fullName>
    </submittedName>
</protein>
<comment type="caution">
    <text evidence="2">The sequence shown here is derived from an EMBL/GenBank/DDBJ whole genome shotgun (WGS) entry which is preliminary data.</text>
</comment>
<accession>A0A8T3BHI1</accession>
<organism evidence="2 3">
    <name type="scientific">Dendrobium nobile</name>
    <name type="common">Orchid</name>
    <dbReference type="NCBI Taxonomy" id="94219"/>
    <lineage>
        <taxon>Eukaryota</taxon>
        <taxon>Viridiplantae</taxon>
        <taxon>Streptophyta</taxon>
        <taxon>Embryophyta</taxon>
        <taxon>Tracheophyta</taxon>
        <taxon>Spermatophyta</taxon>
        <taxon>Magnoliopsida</taxon>
        <taxon>Liliopsida</taxon>
        <taxon>Asparagales</taxon>
        <taxon>Orchidaceae</taxon>
        <taxon>Epidendroideae</taxon>
        <taxon>Malaxideae</taxon>
        <taxon>Dendrobiinae</taxon>
        <taxon>Dendrobium</taxon>
    </lineage>
</organism>
<dbReference type="AlphaFoldDB" id="A0A8T3BHI1"/>
<gene>
    <name evidence="2" type="ORF">KFK09_012309</name>
</gene>
<evidence type="ECO:0000313" key="2">
    <source>
        <dbReference type="EMBL" id="KAI0511677.1"/>
    </source>
</evidence>
<dbReference type="Proteomes" id="UP000829196">
    <property type="component" value="Unassembled WGS sequence"/>
</dbReference>
<proteinExistence type="predicted"/>
<feature type="compositionally biased region" description="Polar residues" evidence="1">
    <location>
        <begin position="48"/>
        <end position="60"/>
    </location>
</feature>
<feature type="region of interest" description="Disordered" evidence="1">
    <location>
        <begin position="48"/>
        <end position="70"/>
    </location>
</feature>